<dbReference type="Proteomes" id="UP000245168">
    <property type="component" value="Unassembled WGS sequence"/>
</dbReference>
<dbReference type="EC" id="1.5.1.2" evidence="4 5"/>
<dbReference type="GO" id="GO:0055129">
    <property type="term" value="P:L-proline biosynthetic process"/>
    <property type="evidence" value="ECO:0007669"/>
    <property type="project" value="UniProtKB-UniRule"/>
</dbReference>
<evidence type="ECO:0000259" key="8">
    <source>
        <dbReference type="Pfam" id="PF14748"/>
    </source>
</evidence>
<evidence type="ECO:0000313" key="10">
    <source>
        <dbReference type="Proteomes" id="UP000245168"/>
    </source>
</evidence>
<comment type="function">
    <text evidence="4">Catalyzes the reduction of 1-pyrroline-5-carboxylate (PCA) to L-proline.</text>
</comment>
<dbReference type="InterPro" id="IPR029036">
    <property type="entry name" value="P5CR_dimer"/>
</dbReference>
<feature type="domain" description="Pyrroline-5-carboxylate reductase dimerisation" evidence="8">
    <location>
        <begin position="170"/>
        <end position="275"/>
    </location>
</feature>
<evidence type="ECO:0000313" key="9">
    <source>
        <dbReference type="EMBL" id="PWE16691.1"/>
    </source>
</evidence>
<evidence type="ECO:0000256" key="4">
    <source>
        <dbReference type="HAMAP-Rule" id="MF_01925"/>
    </source>
</evidence>
<comment type="caution">
    <text evidence="9">The sequence shown here is derived from an EMBL/GenBank/DDBJ whole genome shotgun (WGS) entry which is preliminary data.</text>
</comment>
<comment type="subcellular location">
    <subcellularLocation>
        <location evidence="4">Cytoplasm</location>
    </subcellularLocation>
</comment>
<dbReference type="RefSeq" id="WP_109253414.1">
    <property type="nucleotide sequence ID" value="NZ_QEXV01000005.1"/>
</dbReference>
<dbReference type="OrthoDB" id="9805754at2"/>
<gene>
    <name evidence="4" type="primary">proC</name>
    <name evidence="9" type="ORF">DDZ18_10800</name>
</gene>
<reference evidence="10" key="1">
    <citation type="submission" date="2018-05" db="EMBL/GenBank/DDBJ databases">
        <authorList>
            <person name="Liu B.-T."/>
        </authorList>
    </citation>
    <scope>NUCLEOTIDE SEQUENCE [LARGE SCALE GENOMIC DNA]</scope>
    <source>
        <strain evidence="10">WD6-1</strain>
    </source>
</reference>
<dbReference type="Pfam" id="PF14748">
    <property type="entry name" value="P5CR_dimer"/>
    <property type="match status" value="1"/>
</dbReference>
<dbReference type="InterPro" id="IPR028939">
    <property type="entry name" value="P5C_Rdtase_cat_N"/>
</dbReference>
<dbReference type="Gene3D" id="3.40.50.720">
    <property type="entry name" value="NAD(P)-binding Rossmann-like Domain"/>
    <property type="match status" value="1"/>
</dbReference>
<evidence type="ECO:0000256" key="3">
    <source>
        <dbReference type="ARBA" id="ARBA00023002"/>
    </source>
</evidence>
<dbReference type="UniPathway" id="UPA00098">
    <property type="reaction ID" value="UER00361"/>
</dbReference>
<organism evidence="9 10">
    <name type="scientific">Marinicauda salina</name>
    <dbReference type="NCBI Taxonomy" id="2135793"/>
    <lineage>
        <taxon>Bacteria</taxon>
        <taxon>Pseudomonadati</taxon>
        <taxon>Pseudomonadota</taxon>
        <taxon>Alphaproteobacteria</taxon>
        <taxon>Maricaulales</taxon>
        <taxon>Maricaulaceae</taxon>
        <taxon>Marinicauda</taxon>
    </lineage>
</organism>
<dbReference type="PIRSF" id="PIRSF000193">
    <property type="entry name" value="Pyrrol-5-carb_rd"/>
    <property type="match status" value="1"/>
</dbReference>
<evidence type="ECO:0000256" key="6">
    <source>
        <dbReference type="PIRSR" id="PIRSR000193-1"/>
    </source>
</evidence>
<proteinExistence type="inferred from homology"/>
<dbReference type="SUPFAM" id="SSF51735">
    <property type="entry name" value="NAD(P)-binding Rossmann-fold domains"/>
    <property type="match status" value="1"/>
</dbReference>
<dbReference type="Pfam" id="PF03807">
    <property type="entry name" value="F420_oxidored"/>
    <property type="match status" value="1"/>
</dbReference>
<accession>A0A2U2BRP9</accession>
<dbReference type="NCBIfam" id="TIGR00112">
    <property type="entry name" value="proC"/>
    <property type="match status" value="1"/>
</dbReference>
<keyword evidence="2 4" id="KW-0521">NADP</keyword>
<comment type="catalytic activity">
    <reaction evidence="4">
        <text>L-proline + NADP(+) = (S)-1-pyrroline-5-carboxylate + NADPH + 2 H(+)</text>
        <dbReference type="Rhea" id="RHEA:14109"/>
        <dbReference type="ChEBI" id="CHEBI:15378"/>
        <dbReference type="ChEBI" id="CHEBI:17388"/>
        <dbReference type="ChEBI" id="CHEBI:57783"/>
        <dbReference type="ChEBI" id="CHEBI:58349"/>
        <dbReference type="ChEBI" id="CHEBI:60039"/>
        <dbReference type="EC" id="1.5.1.2"/>
    </reaction>
</comment>
<evidence type="ECO:0000256" key="1">
    <source>
        <dbReference type="ARBA" id="ARBA00005525"/>
    </source>
</evidence>
<dbReference type="GO" id="GO:0004735">
    <property type="term" value="F:pyrroline-5-carboxylate reductase activity"/>
    <property type="evidence" value="ECO:0007669"/>
    <property type="project" value="UniProtKB-UniRule"/>
</dbReference>
<dbReference type="InterPro" id="IPR000304">
    <property type="entry name" value="Pyrroline-COOH_reductase"/>
</dbReference>
<evidence type="ECO:0000259" key="7">
    <source>
        <dbReference type="Pfam" id="PF03807"/>
    </source>
</evidence>
<keyword evidence="4" id="KW-0028">Amino-acid biosynthesis</keyword>
<feature type="domain" description="Pyrroline-5-carboxylate reductase catalytic N-terminal" evidence="7">
    <location>
        <begin position="8"/>
        <end position="106"/>
    </location>
</feature>
<comment type="pathway">
    <text evidence="4">Amino-acid biosynthesis; L-proline biosynthesis; L-proline from L-glutamate 5-semialdehyde: step 1/1.</text>
</comment>
<name>A0A2U2BRP9_9PROT</name>
<comment type="similarity">
    <text evidence="1 4">Belongs to the pyrroline-5-carboxylate reductase family.</text>
</comment>
<keyword evidence="10" id="KW-1185">Reference proteome</keyword>
<feature type="binding site" evidence="6">
    <location>
        <begin position="77"/>
        <end position="80"/>
    </location>
    <ligand>
        <name>NADP(+)</name>
        <dbReference type="ChEBI" id="CHEBI:58349"/>
    </ligand>
</feature>
<dbReference type="PANTHER" id="PTHR11645:SF0">
    <property type="entry name" value="PYRROLINE-5-CARBOXYLATE REDUCTASE 3"/>
    <property type="match status" value="1"/>
</dbReference>
<dbReference type="PANTHER" id="PTHR11645">
    <property type="entry name" value="PYRROLINE-5-CARBOXYLATE REDUCTASE"/>
    <property type="match status" value="1"/>
</dbReference>
<protein>
    <recommendedName>
        <fullName evidence="4 5">Pyrroline-5-carboxylate reductase</fullName>
        <shortName evidence="4">P5C reductase</shortName>
        <shortName evidence="4">P5CR</shortName>
        <ecNumber evidence="4 5">1.5.1.2</ecNumber>
    </recommendedName>
    <alternativeName>
        <fullName evidence="4">PCA reductase</fullName>
    </alternativeName>
</protein>
<dbReference type="SUPFAM" id="SSF48179">
    <property type="entry name" value="6-phosphogluconate dehydrogenase C-terminal domain-like"/>
    <property type="match status" value="1"/>
</dbReference>
<keyword evidence="4" id="KW-0641">Proline biosynthesis</keyword>
<dbReference type="EMBL" id="QEXV01000005">
    <property type="protein sequence ID" value="PWE16691.1"/>
    <property type="molecule type" value="Genomic_DNA"/>
</dbReference>
<comment type="catalytic activity">
    <reaction evidence="4">
        <text>L-proline + NAD(+) = (S)-1-pyrroline-5-carboxylate + NADH + 2 H(+)</text>
        <dbReference type="Rhea" id="RHEA:14105"/>
        <dbReference type="ChEBI" id="CHEBI:15378"/>
        <dbReference type="ChEBI" id="CHEBI:17388"/>
        <dbReference type="ChEBI" id="CHEBI:57540"/>
        <dbReference type="ChEBI" id="CHEBI:57945"/>
        <dbReference type="ChEBI" id="CHEBI:60039"/>
        <dbReference type="EC" id="1.5.1.2"/>
    </reaction>
</comment>
<dbReference type="HAMAP" id="MF_01925">
    <property type="entry name" value="P5C_reductase"/>
    <property type="match status" value="1"/>
</dbReference>
<dbReference type="GO" id="GO:0005737">
    <property type="term" value="C:cytoplasm"/>
    <property type="evidence" value="ECO:0007669"/>
    <property type="project" value="UniProtKB-SubCell"/>
</dbReference>
<keyword evidence="4" id="KW-0963">Cytoplasm</keyword>
<dbReference type="AlphaFoldDB" id="A0A2U2BRP9"/>
<evidence type="ECO:0000256" key="2">
    <source>
        <dbReference type="ARBA" id="ARBA00022857"/>
    </source>
</evidence>
<dbReference type="InterPro" id="IPR036291">
    <property type="entry name" value="NAD(P)-bd_dom_sf"/>
</dbReference>
<dbReference type="Gene3D" id="1.10.3730.10">
    <property type="entry name" value="ProC C-terminal domain-like"/>
    <property type="match status" value="1"/>
</dbReference>
<sequence>MSGGDGTLALIGAGRMGSALAAGWLAKTRGGVAPDKLVFVDPQLAGRAAELAETYGIRHVSELDAETAKGVDRVVLAVKPGLVGETLDALAGRLPDDALVISVAAGVPLKSFDKRLAGRPVVRAMPNTPAAIGKGVTVCVANEAADDTAIRDKATKLLKAGGQVEWVDDERLLGAVTGVSGSGPAYVFLFCEALAAAGEAEGLPRDLAERLAVATVSGAGAMLEAGDGDARELRRMVTSPGGTTQAGLDALMAGSGLPSLVRNAVSAAERRSRQLGNESE</sequence>
<evidence type="ECO:0000256" key="5">
    <source>
        <dbReference type="NCBIfam" id="TIGR00112"/>
    </source>
</evidence>
<dbReference type="InterPro" id="IPR008927">
    <property type="entry name" value="6-PGluconate_DH-like_C_sf"/>
</dbReference>
<keyword evidence="3 4" id="KW-0560">Oxidoreductase</keyword>
<feature type="binding site" evidence="6">
    <location>
        <begin position="11"/>
        <end position="16"/>
    </location>
    <ligand>
        <name>NADP(+)</name>
        <dbReference type="ChEBI" id="CHEBI:58349"/>
    </ligand>
</feature>
<dbReference type="FunFam" id="1.10.3730.10:FF:000001">
    <property type="entry name" value="Pyrroline-5-carboxylate reductase"/>
    <property type="match status" value="1"/>
</dbReference>